<proteinExistence type="predicted"/>
<reference evidence="2 3" key="1">
    <citation type="submission" date="2008-10" db="EMBL/GenBank/DDBJ databases">
        <title>Genome sequence of Clostridium botulinum A2 Kyoto.</title>
        <authorList>
            <person name="Shrivastava S."/>
            <person name="Brinkac L.M."/>
            <person name="Brown J.L."/>
            <person name="Bruce D."/>
            <person name="Detter C.C."/>
            <person name="Johnson E.A."/>
            <person name="Munk C.A."/>
            <person name="Smith L.A."/>
            <person name="Smith T.J."/>
            <person name="Sutton G."/>
            <person name="Brettin T.S."/>
        </authorList>
    </citation>
    <scope>NUCLEOTIDE SEQUENCE [LARGE SCALE GENOMIC DNA]</scope>
    <source>
        <strain evidence="3">Kyoto / Type A2</strain>
    </source>
</reference>
<dbReference type="InterPro" id="IPR036388">
    <property type="entry name" value="WH-like_DNA-bd_sf"/>
</dbReference>
<dbReference type="InterPro" id="IPR036390">
    <property type="entry name" value="WH_DNA-bd_sf"/>
</dbReference>
<evidence type="ECO:0000313" key="2">
    <source>
        <dbReference type="EMBL" id="ACO87139.1"/>
    </source>
</evidence>
<dbReference type="KEGG" id="cby:CLM_2086"/>
<protein>
    <recommendedName>
        <fullName evidence="4">Helix-turn-helix domain-containing protein</fullName>
    </recommendedName>
</protein>
<dbReference type="EMBL" id="CP001581">
    <property type="protein sequence ID" value="ACO87139.1"/>
    <property type="molecule type" value="Genomic_DNA"/>
</dbReference>
<gene>
    <name evidence="2" type="ordered locus">CLM_2086</name>
</gene>
<dbReference type="Proteomes" id="UP000001374">
    <property type="component" value="Chromosome"/>
</dbReference>
<dbReference type="Pfam" id="PF13730">
    <property type="entry name" value="HTH_36"/>
    <property type="match status" value="1"/>
</dbReference>
<dbReference type="AlphaFoldDB" id="C1FP97"/>
<evidence type="ECO:0000256" key="1">
    <source>
        <dbReference type="SAM" id="MobiDB-lite"/>
    </source>
</evidence>
<dbReference type="RefSeq" id="WP_012705705.1">
    <property type="nucleotide sequence ID" value="NC_012563.1"/>
</dbReference>
<name>C1FP97_CLOBJ</name>
<dbReference type="HOGENOM" id="CLU_1632470_0_0_9"/>
<organism evidence="2 3">
    <name type="scientific">Clostridium botulinum (strain Kyoto / Type A2)</name>
    <dbReference type="NCBI Taxonomy" id="536232"/>
    <lineage>
        <taxon>Bacteria</taxon>
        <taxon>Bacillati</taxon>
        <taxon>Bacillota</taxon>
        <taxon>Clostridia</taxon>
        <taxon>Eubacteriales</taxon>
        <taxon>Clostridiaceae</taxon>
        <taxon>Clostridium</taxon>
    </lineage>
</organism>
<evidence type="ECO:0008006" key="4">
    <source>
        <dbReference type="Google" id="ProtNLM"/>
    </source>
</evidence>
<dbReference type="Gene3D" id="1.10.10.10">
    <property type="entry name" value="Winged helix-like DNA-binding domain superfamily/Winged helix DNA-binding domain"/>
    <property type="match status" value="1"/>
</dbReference>
<dbReference type="SUPFAM" id="SSF46785">
    <property type="entry name" value="Winged helix' DNA-binding domain"/>
    <property type="match status" value="1"/>
</dbReference>
<feature type="region of interest" description="Disordered" evidence="1">
    <location>
        <begin position="95"/>
        <end position="130"/>
    </location>
</feature>
<sequence>MTNYTITSNFDITNLKLSDGAYRCYMLLQHLAYGNKTEVYPSIRYIAISLGRSCRSVNRYIKELLSLGYIVRRRRGSISNVYTLLRKKVQQSINKIKQAKNGSGEEKTRKKTNDTNHKNSYNNKPKKDKFNDFEQRDYDFNKLENLLLNRNGNLSDCLIKQE</sequence>
<accession>C1FP97</accession>
<feature type="compositionally biased region" description="Basic and acidic residues" evidence="1">
    <location>
        <begin position="103"/>
        <end position="117"/>
    </location>
</feature>
<evidence type="ECO:0000313" key="3">
    <source>
        <dbReference type="Proteomes" id="UP000001374"/>
    </source>
</evidence>